<organism evidence="2 3">
    <name type="scientific">Marmota monax</name>
    <name type="common">Woodchuck</name>
    <dbReference type="NCBI Taxonomy" id="9995"/>
    <lineage>
        <taxon>Eukaryota</taxon>
        <taxon>Metazoa</taxon>
        <taxon>Chordata</taxon>
        <taxon>Craniata</taxon>
        <taxon>Vertebrata</taxon>
        <taxon>Euteleostomi</taxon>
        <taxon>Mammalia</taxon>
        <taxon>Eutheria</taxon>
        <taxon>Euarchontoglires</taxon>
        <taxon>Glires</taxon>
        <taxon>Rodentia</taxon>
        <taxon>Sciuromorpha</taxon>
        <taxon>Sciuridae</taxon>
        <taxon>Xerinae</taxon>
        <taxon>Marmotini</taxon>
        <taxon>Marmota</taxon>
    </lineage>
</organism>
<gene>
    <name evidence="1" type="ORF">GHT09_016995</name>
    <name evidence="2" type="ORF">MONAX_5E018937</name>
</gene>
<proteinExistence type="predicted"/>
<accession>A0A5E4A5C3</accession>
<dbReference type="Proteomes" id="UP000662637">
    <property type="component" value="Unassembled WGS sequence"/>
</dbReference>
<evidence type="ECO:0000313" key="1">
    <source>
        <dbReference type="EMBL" id="KAF7472019.1"/>
    </source>
</evidence>
<reference evidence="2 3" key="1">
    <citation type="submission" date="2019-04" db="EMBL/GenBank/DDBJ databases">
        <authorList>
            <person name="Alioto T."/>
            <person name="Alioto T."/>
        </authorList>
    </citation>
    <scope>NUCLEOTIDE SEQUENCE [LARGE SCALE GENOMIC DNA]</scope>
</reference>
<dbReference type="EMBL" id="WJEC01006618">
    <property type="protein sequence ID" value="KAF7472019.1"/>
    <property type="molecule type" value="Genomic_DNA"/>
</dbReference>
<evidence type="ECO:0000313" key="2">
    <source>
        <dbReference type="EMBL" id="VTJ52447.1"/>
    </source>
</evidence>
<protein>
    <submittedName>
        <fullName evidence="2">Uncharacterized protein</fullName>
    </submittedName>
</protein>
<evidence type="ECO:0000313" key="3">
    <source>
        <dbReference type="Proteomes" id="UP000335636"/>
    </source>
</evidence>
<dbReference type="EMBL" id="CABDUW010000018">
    <property type="protein sequence ID" value="VTJ52447.1"/>
    <property type="molecule type" value="Genomic_DNA"/>
</dbReference>
<sequence length="56" mass="6255">MCLCVVAGNAPLNNLSFHWLAVVHEKLILSGQIYINIMIKGCPETSNLFCSIRQNH</sequence>
<dbReference type="AlphaFoldDB" id="A0A5E4A5C3"/>
<name>A0A5E4A5C3_MARMO</name>
<keyword evidence="3" id="KW-1185">Reference proteome</keyword>
<reference evidence="1" key="2">
    <citation type="submission" date="2020-08" db="EMBL/GenBank/DDBJ databases">
        <authorList>
            <person name="Shumante A."/>
            <person name="Zimin A.V."/>
            <person name="Puiu D."/>
            <person name="Salzberg S.L."/>
        </authorList>
    </citation>
    <scope>NUCLEOTIDE SEQUENCE</scope>
    <source>
        <strain evidence="1">WC2-LM</strain>
        <tissue evidence="1">Liver</tissue>
    </source>
</reference>
<dbReference type="Proteomes" id="UP000335636">
    <property type="component" value="Unassembled WGS sequence"/>
</dbReference>